<evidence type="ECO:0000313" key="4">
    <source>
        <dbReference type="Proteomes" id="UP001152646"/>
    </source>
</evidence>
<dbReference type="Proteomes" id="UP001152646">
    <property type="component" value="Unassembled WGS sequence"/>
</dbReference>
<proteinExistence type="predicted"/>
<evidence type="ECO:0000256" key="2">
    <source>
        <dbReference type="SAM" id="SignalP"/>
    </source>
</evidence>
<evidence type="ECO:0000313" key="3">
    <source>
        <dbReference type="EMBL" id="CAG8244747.1"/>
    </source>
</evidence>
<feature type="chain" id="PRO_5040787094" evidence="2">
    <location>
        <begin position="18"/>
        <end position="150"/>
    </location>
</feature>
<dbReference type="EMBL" id="CAJVPA010000023">
    <property type="protein sequence ID" value="CAG8244747.1"/>
    <property type="molecule type" value="Genomic_DNA"/>
</dbReference>
<feature type="region of interest" description="Disordered" evidence="1">
    <location>
        <begin position="102"/>
        <end position="131"/>
    </location>
</feature>
<accession>A0A9W4N0L3</accession>
<dbReference type="OrthoDB" id="4338979at2759"/>
<reference evidence="3" key="1">
    <citation type="submission" date="2021-07" db="EMBL/GenBank/DDBJ databases">
        <authorList>
            <person name="Branca A.L. A."/>
        </authorList>
    </citation>
    <scope>NUCLEOTIDE SEQUENCE</scope>
</reference>
<evidence type="ECO:0000256" key="1">
    <source>
        <dbReference type="SAM" id="MobiDB-lite"/>
    </source>
</evidence>
<organism evidence="3 4">
    <name type="scientific">Penicillium salamii</name>
    <dbReference type="NCBI Taxonomy" id="1612424"/>
    <lineage>
        <taxon>Eukaryota</taxon>
        <taxon>Fungi</taxon>
        <taxon>Dikarya</taxon>
        <taxon>Ascomycota</taxon>
        <taxon>Pezizomycotina</taxon>
        <taxon>Eurotiomycetes</taxon>
        <taxon>Eurotiomycetidae</taxon>
        <taxon>Eurotiales</taxon>
        <taxon>Aspergillaceae</taxon>
        <taxon>Penicillium</taxon>
    </lineage>
</organism>
<feature type="signal peptide" evidence="2">
    <location>
        <begin position="1"/>
        <end position="17"/>
    </location>
</feature>
<comment type="caution">
    <text evidence="3">The sequence shown here is derived from an EMBL/GenBank/DDBJ whole genome shotgun (WGS) entry which is preliminary data.</text>
</comment>
<protein>
    <submittedName>
        <fullName evidence="3">Uncharacterized protein</fullName>
    </submittedName>
</protein>
<name>A0A9W4N0L3_9EURO</name>
<gene>
    <name evidence="3" type="ORF">PSALAMII_LOCUS628</name>
</gene>
<keyword evidence="2" id="KW-0732">Signal</keyword>
<sequence>MFRSLLTVIAILGQVQALDLRPLIQSTCNTVSTWHQAMGGSLNATLSTSGHTQSVSLSSYCETEMESALSRCADGPSIDCRGIAVSLDGQLPLMASVRQHAERAAGDEVPSQQQGNCSCQSPPLNKETTRRERAPEYIKLCEHLDIPKCT</sequence>
<dbReference type="AlphaFoldDB" id="A0A9W4N0L3"/>
<feature type="compositionally biased region" description="Polar residues" evidence="1">
    <location>
        <begin position="110"/>
        <end position="123"/>
    </location>
</feature>